<dbReference type="RefSeq" id="WP_171473771.1">
    <property type="nucleotide sequence ID" value="NZ_CP053452.2"/>
</dbReference>
<proteinExistence type="predicted"/>
<evidence type="ECO:0000313" key="1">
    <source>
        <dbReference type="EMBL" id="QJW98642.1"/>
    </source>
</evidence>
<sequence>MAITLPDSRGLSDEVLQALRLRALHGIESGFSQADVARLLGVAGETVSRWWTAYTAGGLQALPQERTGRPVGTGRTLSDEQGAHLQLLLDTKSPSDLGIAAPVWNRRAVRDLILNEYGLRVPIRTVGEYLRALGLYGQEAVPPRPQARSRRGA</sequence>
<dbReference type="Proteomes" id="UP000503447">
    <property type="component" value="Chromosome"/>
</dbReference>
<protein>
    <submittedName>
        <fullName evidence="1">Uncharacterized protein</fullName>
    </submittedName>
</protein>
<accession>A0A6M5Z0B5</accession>
<dbReference type="AlphaFoldDB" id="A0A6M5Z0B5"/>
<dbReference type="EMBL" id="CP053452">
    <property type="protein sequence ID" value="QJW98642.1"/>
    <property type="molecule type" value="Genomic_DNA"/>
</dbReference>
<gene>
    <name evidence="1" type="ORF">FTUN_6237</name>
</gene>
<name>A0A6M5Z0B5_9BACT</name>
<dbReference type="Pfam" id="PF13565">
    <property type="entry name" value="HTH_32"/>
    <property type="match status" value="1"/>
</dbReference>
<dbReference type="InterPro" id="IPR009057">
    <property type="entry name" value="Homeodomain-like_sf"/>
</dbReference>
<dbReference type="KEGG" id="ftj:FTUN_6237"/>
<organism evidence="1 2">
    <name type="scientific">Frigoriglobus tundricola</name>
    <dbReference type="NCBI Taxonomy" id="2774151"/>
    <lineage>
        <taxon>Bacteria</taxon>
        <taxon>Pseudomonadati</taxon>
        <taxon>Planctomycetota</taxon>
        <taxon>Planctomycetia</taxon>
        <taxon>Gemmatales</taxon>
        <taxon>Gemmataceae</taxon>
        <taxon>Frigoriglobus</taxon>
    </lineage>
</organism>
<dbReference type="SUPFAM" id="SSF46689">
    <property type="entry name" value="Homeodomain-like"/>
    <property type="match status" value="1"/>
</dbReference>
<reference evidence="2" key="1">
    <citation type="submission" date="2020-05" db="EMBL/GenBank/DDBJ databases">
        <title>Frigoriglobus tundricola gen. nov., sp. nov., a psychrotolerant cellulolytic planctomycete of the family Gemmataceae with two divergent copies of 16S rRNA gene.</title>
        <authorList>
            <person name="Kulichevskaya I.S."/>
            <person name="Ivanova A.A."/>
            <person name="Naumoff D.G."/>
            <person name="Beletsky A.V."/>
            <person name="Rijpstra W.I.C."/>
            <person name="Sinninghe Damste J.S."/>
            <person name="Mardanov A.V."/>
            <person name="Ravin N.V."/>
            <person name="Dedysh S.N."/>
        </authorList>
    </citation>
    <scope>NUCLEOTIDE SEQUENCE [LARGE SCALE GENOMIC DNA]</scope>
    <source>
        <strain evidence="2">PL17</strain>
    </source>
</reference>
<evidence type="ECO:0000313" key="2">
    <source>
        <dbReference type="Proteomes" id="UP000503447"/>
    </source>
</evidence>
<keyword evidence="2" id="KW-1185">Reference proteome</keyword>